<keyword evidence="3" id="KW-1185">Reference proteome</keyword>
<feature type="compositionally biased region" description="Gly residues" evidence="1">
    <location>
        <begin position="1"/>
        <end position="16"/>
    </location>
</feature>
<proteinExistence type="predicted"/>
<feature type="compositionally biased region" description="Polar residues" evidence="1">
    <location>
        <begin position="228"/>
        <end position="240"/>
    </location>
</feature>
<dbReference type="Proteomes" id="UP001190700">
    <property type="component" value="Unassembled WGS sequence"/>
</dbReference>
<comment type="caution">
    <text evidence="2">The sequence shown here is derived from an EMBL/GenBank/DDBJ whole genome shotgun (WGS) entry which is preliminary data.</text>
</comment>
<sequence>MPVHGGGKRGSGGGKESGMNLTEMRTGGAGCIECLGTTGKAKVFQNGSKDMERWGPGPMESSNGFRNIVPRSREESTLSSNSDAMQKERLMNRRECHKPYDGMPHPFAQTQESCAYVDELERFSRDSSQQEYERRHYEQAKLQAKHDSKRQRDFAREGKRWNEIEADYEYEVQNAQNIKERPIAMNNQNSVYYNPITLKYQENYDGKKLQYEDDRVKYRNALRSQQTYEKSFSQPFNPITGQPYPAALPMPPVPQKPVPPETHKTITKSNYRTFDGEAL</sequence>
<accession>A0AAE0F249</accession>
<evidence type="ECO:0000313" key="3">
    <source>
        <dbReference type="Proteomes" id="UP001190700"/>
    </source>
</evidence>
<feature type="region of interest" description="Disordered" evidence="1">
    <location>
        <begin position="228"/>
        <end position="279"/>
    </location>
</feature>
<feature type="compositionally biased region" description="Pro residues" evidence="1">
    <location>
        <begin position="246"/>
        <end position="260"/>
    </location>
</feature>
<evidence type="ECO:0000313" key="2">
    <source>
        <dbReference type="EMBL" id="KAK3247555.1"/>
    </source>
</evidence>
<reference evidence="2 3" key="1">
    <citation type="journal article" date="2015" name="Genome Biol. Evol.">
        <title>Comparative Genomics of a Bacterivorous Green Alga Reveals Evolutionary Causalities and Consequences of Phago-Mixotrophic Mode of Nutrition.</title>
        <authorList>
            <person name="Burns J.A."/>
            <person name="Paasch A."/>
            <person name="Narechania A."/>
            <person name="Kim E."/>
        </authorList>
    </citation>
    <scope>NUCLEOTIDE SEQUENCE [LARGE SCALE GENOMIC DNA]</scope>
    <source>
        <strain evidence="2 3">PLY_AMNH</strain>
    </source>
</reference>
<dbReference type="EMBL" id="LGRX02028866">
    <property type="protein sequence ID" value="KAK3247555.1"/>
    <property type="molecule type" value="Genomic_DNA"/>
</dbReference>
<protein>
    <submittedName>
        <fullName evidence="2">Uncharacterized protein</fullName>
    </submittedName>
</protein>
<name>A0AAE0F249_9CHLO</name>
<gene>
    <name evidence="2" type="ORF">CYMTET_42949</name>
</gene>
<feature type="region of interest" description="Disordered" evidence="1">
    <location>
        <begin position="1"/>
        <end position="22"/>
    </location>
</feature>
<organism evidence="2 3">
    <name type="scientific">Cymbomonas tetramitiformis</name>
    <dbReference type="NCBI Taxonomy" id="36881"/>
    <lineage>
        <taxon>Eukaryota</taxon>
        <taxon>Viridiplantae</taxon>
        <taxon>Chlorophyta</taxon>
        <taxon>Pyramimonadophyceae</taxon>
        <taxon>Pyramimonadales</taxon>
        <taxon>Pyramimonadaceae</taxon>
        <taxon>Cymbomonas</taxon>
    </lineage>
</organism>
<evidence type="ECO:0000256" key="1">
    <source>
        <dbReference type="SAM" id="MobiDB-lite"/>
    </source>
</evidence>
<dbReference type="AlphaFoldDB" id="A0AAE0F249"/>